<accession>A0ABM8Q266</accession>
<sequence length="179" mass="19828">MKVLILGIGNIMYSDEGVGVHFVKMMEENFSFLSSEHELEFVDGGTLAMALTPIISSYDSVMIVDCLSCDDGKTGDVFFFDFKKIPLSVRWDGSAHEIEMLQTLELMNMAGDLPEVKILGIVPNRIEPMSFTLSDDVIKASLVMQKSLLKHLETLGFSCKKKANLSILDIAQRCAKKGL</sequence>
<evidence type="ECO:0000256" key="4">
    <source>
        <dbReference type="ARBA" id="ARBA00022801"/>
    </source>
</evidence>
<dbReference type="PANTHER" id="PTHR30302">
    <property type="entry name" value="HYDROGENASE 1 MATURATION PROTEASE"/>
    <property type="match status" value="1"/>
</dbReference>
<dbReference type="SUPFAM" id="SSF53163">
    <property type="entry name" value="HybD-like"/>
    <property type="match status" value="1"/>
</dbReference>
<keyword evidence="3" id="KW-0064">Aspartyl protease</keyword>
<name>A0ABM8Q266_9BACT</name>
<keyword evidence="6" id="KW-1185">Reference proteome</keyword>
<evidence type="ECO:0000256" key="1">
    <source>
        <dbReference type="ARBA" id="ARBA00006814"/>
    </source>
</evidence>
<evidence type="ECO:0000256" key="2">
    <source>
        <dbReference type="ARBA" id="ARBA00022670"/>
    </source>
</evidence>
<comment type="caution">
    <text evidence="5">The sequence shown here is derived from an EMBL/GenBank/DDBJ whole genome shotgun (WGS) entry which is preliminary data.</text>
</comment>
<dbReference type="Proteomes" id="UP000789359">
    <property type="component" value="Unassembled WGS sequence"/>
</dbReference>
<evidence type="ECO:0000313" key="5">
    <source>
        <dbReference type="EMBL" id="CAD7286955.1"/>
    </source>
</evidence>
<protein>
    <recommendedName>
        <fullName evidence="7">Hydrogenase maturation protease</fullName>
    </recommendedName>
</protein>
<dbReference type="Gene3D" id="3.40.50.1450">
    <property type="entry name" value="HybD-like"/>
    <property type="match status" value="1"/>
</dbReference>
<dbReference type="EMBL" id="CAJHOE010000001">
    <property type="protein sequence ID" value="CAD7286955.1"/>
    <property type="molecule type" value="Genomic_DNA"/>
</dbReference>
<evidence type="ECO:0000313" key="6">
    <source>
        <dbReference type="Proteomes" id="UP000789359"/>
    </source>
</evidence>
<reference evidence="5 6" key="1">
    <citation type="submission" date="2020-11" db="EMBL/GenBank/DDBJ databases">
        <authorList>
            <person name="Peeters C."/>
        </authorList>
    </citation>
    <scope>NUCLEOTIDE SEQUENCE [LARGE SCALE GENOMIC DNA]</scope>
    <source>
        <strain evidence="5 6">LMG 8286</strain>
    </source>
</reference>
<evidence type="ECO:0000256" key="3">
    <source>
        <dbReference type="ARBA" id="ARBA00022750"/>
    </source>
</evidence>
<gene>
    <name evidence="5" type="ORF">LMG8286_00624</name>
</gene>
<organism evidence="5 6">
    <name type="scientific">Campylobacter suis</name>
    <dbReference type="NCBI Taxonomy" id="2790657"/>
    <lineage>
        <taxon>Bacteria</taxon>
        <taxon>Pseudomonadati</taxon>
        <taxon>Campylobacterota</taxon>
        <taxon>Epsilonproteobacteria</taxon>
        <taxon>Campylobacterales</taxon>
        <taxon>Campylobacteraceae</taxon>
        <taxon>Campylobacter</taxon>
    </lineage>
</organism>
<dbReference type="InterPro" id="IPR023430">
    <property type="entry name" value="Pept_HybD-like_dom_sf"/>
</dbReference>
<dbReference type="NCBIfam" id="TIGR00072">
    <property type="entry name" value="hydrog_prot"/>
    <property type="match status" value="1"/>
</dbReference>
<dbReference type="InterPro" id="IPR000671">
    <property type="entry name" value="Peptidase_A31"/>
</dbReference>
<keyword evidence="2" id="KW-0645">Protease</keyword>
<dbReference type="RefSeq" id="WP_230056400.1">
    <property type="nucleotide sequence ID" value="NZ_CAJHOE010000001.1"/>
</dbReference>
<evidence type="ECO:0008006" key="7">
    <source>
        <dbReference type="Google" id="ProtNLM"/>
    </source>
</evidence>
<dbReference type="CDD" id="cd06062">
    <property type="entry name" value="H2MP_MemB-H2up"/>
    <property type="match status" value="1"/>
</dbReference>
<comment type="similarity">
    <text evidence="1">Belongs to the peptidase A31 family.</text>
</comment>
<dbReference type="Pfam" id="PF01750">
    <property type="entry name" value="HycI"/>
    <property type="match status" value="1"/>
</dbReference>
<dbReference type="PRINTS" id="PR00446">
    <property type="entry name" value="HYDRGNUPTAKE"/>
</dbReference>
<proteinExistence type="inferred from homology"/>
<keyword evidence="4" id="KW-0378">Hydrolase</keyword>
<dbReference type="PANTHER" id="PTHR30302:SF1">
    <property type="entry name" value="HYDROGENASE 2 MATURATION PROTEASE"/>
    <property type="match status" value="1"/>
</dbReference>